<dbReference type="PROSITE" id="PS50838">
    <property type="entry name" value="MAGE"/>
    <property type="match status" value="1"/>
</dbReference>
<proteinExistence type="predicted"/>
<evidence type="ECO:0000259" key="2">
    <source>
        <dbReference type="PROSITE" id="PS50838"/>
    </source>
</evidence>
<reference evidence="3 4" key="1">
    <citation type="submission" date="2024-04" db="EMBL/GenBank/DDBJ databases">
        <title>Symmetric and asymmetric DNA N6-adenine methylation regulates different biological responses in Mucorales.</title>
        <authorList>
            <consortium name="Lawrence Berkeley National Laboratory"/>
            <person name="Lax C."/>
            <person name="Mondo S.J."/>
            <person name="Osorio-Concepcion M."/>
            <person name="Muszewska A."/>
            <person name="Corrochano-Luque M."/>
            <person name="Gutierrez G."/>
            <person name="Riley R."/>
            <person name="Lipzen A."/>
            <person name="Guo J."/>
            <person name="Hundley H."/>
            <person name="Amirebrahimi M."/>
            <person name="Ng V."/>
            <person name="Lorenzo-Gutierrez D."/>
            <person name="Binder U."/>
            <person name="Yang J."/>
            <person name="Song Y."/>
            <person name="Canovas D."/>
            <person name="Navarro E."/>
            <person name="Freitag M."/>
            <person name="Gabaldon T."/>
            <person name="Grigoriev I.V."/>
            <person name="Corrochano L.M."/>
            <person name="Nicolas F.E."/>
            <person name="Garre V."/>
        </authorList>
    </citation>
    <scope>NUCLEOTIDE SEQUENCE [LARGE SCALE GENOMIC DNA]</scope>
    <source>
        <strain evidence="3 4">L51</strain>
    </source>
</reference>
<name>A0ABR3AGC6_PHYBL</name>
<dbReference type="Gene3D" id="1.10.10.1200">
    <property type="entry name" value="MAGE homology domain, winged helix WH1 motif"/>
    <property type="match status" value="1"/>
</dbReference>
<dbReference type="InterPro" id="IPR002190">
    <property type="entry name" value="MHD_dom"/>
</dbReference>
<keyword evidence="4" id="KW-1185">Reference proteome</keyword>
<dbReference type="EMBL" id="JBCLYO010000051">
    <property type="protein sequence ID" value="KAL0073797.1"/>
    <property type="molecule type" value="Genomic_DNA"/>
</dbReference>
<dbReference type="InterPro" id="IPR041898">
    <property type="entry name" value="MAGE_WH1"/>
</dbReference>
<dbReference type="SMART" id="SM01373">
    <property type="entry name" value="MAGE"/>
    <property type="match status" value="1"/>
</dbReference>
<evidence type="ECO:0000313" key="3">
    <source>
        <dbReference type="EMBL" id="KAL0073797.1"/>
    </source>
</evidence>
<sequence>MYTDSQRLKGKQRHRPDTDNEEEYSQQPSQRLKYDDSTVNWNEEVEIDIEKHKSMFIEFQRKVKDTVRLALACEFKKTAIKRDDINKKVLQDHKFEFKRLHRAANDKLRYLFGFEMVDLPVKEKILAGSRRDGKEVPGSGSKGYMLLNALPEKYNVPELFKYKDEEYENVGVLYCILALIFVNEQTLSKGELEEHLNRLHVTDETQTFGDRDKLLDNFVKQGYLLRKKNNLAANDPNADPDAGIEYYWGPKAKVEIPEENIVNFITSVYNPENTNINKLTEYVYKSAGFSVP</sequence>
<dbReference type="Proteomes" id="UP001448207">
    <property type="component" value="Unassembled WGS sequence"/>
</dbReference>
<dbReference type="Pfam" id="PF01454">
    <property type="entry name" value="MAGE"/>
    <property type="match status" value="1"/>
</dbReference>
<organism evidence="3 4">
    <name type="scientific">Phycomyces blakesleeanus</name>
    <dbReference type="NCBI Taxonomy" id="4837"/>
    <lineage>
        <taxon>Eukaryota</taxon>
        <taxon>Fungi</taxon>
        <taxon>Fungi incertae sedis</taxon>
        <taxon>Mucoromycota</taxon>
        <taxon>Mucoromycotina</taxon>
        <taxon>Mucoromycetes</taxon>
        <taxon>Mucorales</taxon>
        <taxon>Phycomycetaceae</taxon>
        <taxon>Phycomyces</taxon>
    </lineage>
</organism>
<dbReference type="PANTHER" id="PTHR11736">
    <property type="entry name" value="MELANOMA-ASSOCIATED ANTIGEN MAGE ANTIGEN"/>
    <property type="match status" value="1"/>
</dbReference>
<gene>
    <name evidence="3" type="ORF">J3Q64DRAFT_1704769</name>
</gene>
<feature type="domain" description="MAGE" evidence="2">
    <location>
        <begin position="59"/>
        <end position="270"/>
    </location>
</feature>
<accession>A0ABR3AGC6</accession>
<evidence type="ECO:0000256" key="1">
    <source>
        <dbReference type="SAM" id="MobiDB-lite"/>
    </source>
</evidence>
<dbReference type="Gene3D" id="1.10.10.1210">
    <property type="entry name" value="MAGE homology domain, winged helix WH2 motif"/>
    <property type="match status" value="1"/>
</dbReference>
<dbReference type="InterPro" id="IPR037445">
    <property type="entry name" value="MAGE"/>
</dbReference>
<evidence type="ECO:0000313" key="4">
    <source>
        <dbReference type="Proteomes" id="UP001448207"/>
    </source>
</evidence>
<feature type="region of interest" description="Disordered" evidence="1">
    <location>
        <begin position="1"/>
        <end position="35"/>
    </location>
</feature>
<dbReference type="PANTHER" id="PTHR11736:SF14">
    <property type="entry name" value="NSE3 HOMOLOG, SMC5-SMC6 COMPLEX COMPONENT"/>
    <property type="match status" value="1"/>
</dbReference>
<dbReference type="InterPro" id="IPR041899">
    <property type="entry name" value="MAGE_WH2"/>
</dbReference>
<protein>
    <submittedName>
        <fullName evidence="3">MAGE family-domain-containing protein</fullName>
    </submittedName>
</protein>
<comment type="caution">
    <text evidence="3">The sequence shown here is derived from an EMBL/GenBank/DDBJ whole genome shotgun (WGS) entry which is preliminary data.</text>
</comment>